<feature type="transmembrane region" description="Helical" evidence="11">
    <location>
        <begin position="161"/>
        <end position="179"/>
    </location>
</feature>
<feature type="domain" description="FAD-binding FR-type" evidence="13">
    <location>
        <begin position="447"/>
        <end position="559"/>
    </location>
</feature>
<dbReference type="Pfam" id="PF08030">
    <property type="entry name" value="NAD_binding_6"/>
    <property type="match status" value="1"/>
</dbReference>
<dbReference type="Proteomes" id="UP000827549">
    <property type="component" value="Chromosome 7"/>
</dbReference>
<dbReference type="AlphaFoldDB" id="A0AAF1BRT6"/>
<evidence type="ECO:0000256" key="9">
    <source>
        <dbReference type="ARBA" id="ARBA00023136"/>
    </source>
</evidence>
<keyword evidence="9 11" id="KW-0472">Membrane</keyword>
<evidence type="ECO:0000313" key="14">
    <source>
        <dbReference type="EMBL" id="WOO86234.1"/>
    </source>
</evidence>
<dbReference type="Gene3D" id="3.40.50.80">
    <property type="entry name" value="Nucleotide-binding domain of ferredoxin-NADP reductase (FNR) module"/>
    <property type="match status" value="1"/>
</dbReference>
<name>A0AAF1BRT6_9TREE</name>
<dbReference type="CDD" id="cd06186">
    <property type="entry name" value="NOX_Duox_like_FAD_NADP"/>
    <property type="match status" value="1"/>
</dbReference>
<dbReference type="GO" id="GO:0015677">
    <property type="term" value="P:copper ion import"/>
    <property type="evidence" value="ECO:0007669"/>
    <property type="project" value="TreeGrafter"/>
</dbReference>
<proteinExistence type="inferred from homology"/>
<evidence type="ECO:0000256" key="1">
    <source>
        <dbReference type="ARBA" id="ARBA00004141"/>
    </source>
</evidence>
<gene>
    <name evidence="14" type="primary">freB_3</name>
    <name evidence="14" type="ORF">LOC62_07G009719</name>
</gene>
<comment type="subcellular location">
    <subcellularLocation>
        <location evidence="1">Membrane</location>
        <topology evidence="1">Multi-pass membrane protein</topology>
    </subcellularLocation>
</comment>
<keyword evidence="6 11" id="KW-1133">Transmembrane helix</keyword>
<dbReference type="PANTHER" id="PTHR32361:SF9">
    <property type="entry name" value="FERRIC REDUCTASE TRANSMEMBRANE COMPONENT 3-RELATED"/>
    <property type="match status" value="1"/>
</dbReference>
<evidence type="ECO:0000256" key="2">
    <source>
        <dbReference type="ARBA" id="ARBA00006278"/>
    </source>
</evidence>
<keyword evidence="5" id="KW-0249">Electron transport</keyword>
<protein>
    <submittedName>
        <fullName evidence="14">Ferric/cupric reductase transmembrane component B</fullName>
    </submittedName>
</protein>
<evidence type="ECO:0000256" key="8">
    <source>
        <dbReference type="ARBA" id="ARBA00023065"/>
    </source>
</evidence>
<keyword evidence="8" id="KW-0406">Ion transport</keyword>
<dbReference type="InterPro" id="IPR051410">
    <property type="entry name" value="Ferric/Cupric_Reductase"/>
</dbReference>
<feature type="transmembrane region" description="Helical" evidence="11">
    <location>
        <begin position="248"/>
        <end position="266"/>
    </location>
</feature>
<sequence>MRLALLAALAAGAAAPLARADITPTTKVTGIGYLGCQVLLQGLEFGDFNETLDDYFAERLASRWWMTSAVYCLDTYCKDTFDENYARFNQNFILYGPGPINPDPNYYRAMTNYSAIAKIDVTTARSKATIWNQTVSGTQLNFNNAYRTQLDFPQTEVYDHAFGWALYILLGAIVVVNMINRAVGHFSHKAQAADPEDGYAAVAADDSSLGARLNTWYRKHIGTPAAFGYRHNQSVGWGWLSVPTRVQAIGVFAYVALNFIFTFVGYDTFQGNMFYPGRTDLQLWRYVSDRTGIMSFWNLPLLWAFAGRNDILIWLTGWSYSGCNIFHRWVARVATIQAIIHSAGYTWFEMQQGYTMAEAFQEQYWATGVFATVTMSIMIPLSIKPIRAKVYEFFLMAHIVLAVATLVLLFYHVKVMDGAYDAWLWACVGIWAFDRLVRYIRIGALSYKAFGGKKNTVARLSGSLEAGSLVRLTVQSSIKTKPSPGAYYFLYTPRSLTPWENHPFTLASYEDTAEGTKFNFLFAPQAGATRKIAKRVAAAGSSTEMTVLLEGPYGQVHPVGSYEHVLLVAGGSGITSVLPYVYQLARAPRHPRKVTLVWSVRNATYASDVLSHELAPANTAGIDVHVHVSREDGASATDVIDRLPGHIASVDDTSSESNSGAADKEAALVSKEAGKNGATLRVHSGRAVMRELVEQHAAQLLGAERLAVLACGPGAMLDDIRAAVTDAYGTAEGKVRGDAIRYYEDAFGW</sequence>
<feature type="transmembrane region" description="Helical" evidence="11">
    <location>
        <begin position="393"/>
        <end position="413"/>
    </location>
</feature>
<dbReference type="PROSITE" id="PS51384">
    <property type="entry name" value="FAD_FR"/>
    <property type="match status" value="1"/>
</dbReference>
<evidence type="ECO:0000256" key="3">
    <source>
        <dbReference type="ARBA" id="ARBA00022448"/>
    </source>
</evidence>
<keyword evidence="12" id="KW-0732">Signal</keyword>
<dbReference type="InterPro" id="IPR013112">
    <property type="entry name" value="FAD-bd_8"/>
</dbReference>
<dbReference type="SFLD" id="SFLDS00052">
    <property type="entry name" value="Ferric_Reductase_Domain"/>
    <property type="match status" value="1"/>
</dbReference>
<keyword evidence="4 11" id="KW-0812">Transmembrane</keyword>
<dbReference type="SFLD" id="SFLDG01168">
    <property type="entry name" value="Ferric_reductase_subgroup_(FRE"/>
    <property type="match status" value="1"/>
</dbReference>
<dbReference type="GO" id="GO:0000293">
    <property type="term" value="F:ferric-chelate reductase activity"/>
    <property type="evidence" value="ECO:0007669"/>
    <property type="project" value="UniProtKB-ARBA"/>
</dbReference>
<dbReference type="RefSeq" id="XP_062632260.1">
    <property type="nucleotide sequence ID" value="XM_062776276.1"/>
</dbReference>
<feature type="transmembrane region" description="Helical" evidence="11">
    <location>
        <begin position="363"/>
        <end position="381"/>
    </location>
</feature>
<reference evidence="14" key="1">
    <citation type="submission" date="2023-10" db="EMBL/GenBank/DDBJ databases">
        <authorList>
            <person name="Noh H."/>
        </authorList>
    </citation>
    <scope>NUCLEOTIDE SEQUENCE</scope>
    <source>
        <strain evidence="14">DUCC4014</strain>
    </source>
</reference>
<keyword evidence="15" id="KW-1185">Reference proteome</keyword>
<dbReference type="Pfam" id="PF01794">
    <property type="entry name" value="Ferric_reduct"/>
    <property type="match status" value="1"/>
</dbReference>
<evidence type="ECO:0000259" key="13">
    <source>
        <dbReference type="PROSITE" id="PS51384"/>
    </source>
</evidence>
<organism evidence="14 15">
    <name type="scientific">Vanrija pseudolonga</name>
    <dbReference type="NCBI Taxonomy" id="143232"/>
    <lineage>
        <taxon>Eukaryota</taxon>
        <taxon>Fungi</taxon>
        <taxon>Dikarya</taxon>
        <taxon>Basidiomycota</taxon>
        <taxon>Agaricomycotina</taxon>
        <taxon>Tremellomycetes</taxon>
        <taxon>Trichosporonales</taxon>
        <taxon>Trichosporonaceae</taxon>
        <taxon>Vanrija</taxon>
    </lineage>
</organism>
<evidence type="ECO:0000256" key="4">
    <source>
        <dbReference type="ARBA" id="ARBA00022692"/>
    </source>
</evidence>
<evidence type="ECO:0000256" key="5">
    <source>
        <dbReference type="ARBA" id="ARBA00022982"/>
    </source>
</evidence>
<keyword evidence="3" id="KW-0813">Transport</keyword>
<dbReference type="GO" id="GO:0006826">
    <property type="term" value="P:iron ion transport"/>
    <property type="evidence" value="ECO:0007669"/>
    <property type="project" value="TreeGrafter"/>
</dbReference>
<evidence type="ECO:0000256" key="7">
    <source>
        <dbReference type="ARBA" id="ARBA00023002"/>
    </source>
</evidence>
<evidence type="ECO:0000256" key="11">
    <source>
        <dbReference type="SAM" id="Phobius"/>
    </source>
</evidence>
<comment type="similarity">
    <text evidence="2">Belongs to the ferric reductase (FRE) family.</text>
</comment>
<dbReference type="GeneID" id="87812880"/>
<dbReference type="InterPro" id="IPR013130">
    <property type="entry name" value="Fe3_Rdtase_TM_dom"/>
</dbReference>
<accession>A0AAF1BRT6</accession>
<dbReference type="InterPro" id="IPR013121">
    <property type="entry name" value="Fe_red_NAD-bd_6"/>
</dbReference>
<evidence type="ECO:0000256" key="12">
    <source>
        <dbReference type="SAM" id="SignalP"/>
    </source>
</evidence>
<feature type="signal peptide" evidence="12">
    <location>
        <begin position="1"/>
        <end position="20"/>
    </location>
</feature>
<keyword evidence="10" id="KW-0325">Glycoprotein</keyword>
<evidence type="ECO:0000256" key="10">
    <source>
        <dbReference type="ARBA" id="ARBA00023180"/>
    </source>
</evidence>
<dbReference type="GO" id="GO:0005886">
    <property type="term" value="C:plasma membrane"/>
    <property type="evidence" value="ECO:0007669"/>
    <property type="project" value="TreeGrafter"/>
</dbReference>
<dbReference type="SUPFAM" id="SSF52343">
    <property type="entry name" value="Ferredoxin reductase-like, C-terminal NADP-linked domain"/>
    <property type="match status" value="1"/>
</dbReference>
<dbReference type="InterPro" id="IPR017927">
    <property type="entry name" value="FAD-bd_FR_type"/>
</dbReference>
<evidence type="ECO:0000313" key="15">
    <source>
        <dbReference type="Proteomes" id="UP000827549"/>
    </source>
</evidence>
<dbReference type="Pfam" id="PF08022">
    <property type="entry name" value="FAD_binding_8"/>
    <property type="match status" value="1"/>
</dbReference>
<dbReference type="InterPro" id="IPR039261">
    <property type="entry name" value="FNR_nucleotide-bd"/>
</dbReference>
<keyword evidence="7" id="KW-0560">Oxidoreductase</keyword>
<evidence type="ECO:0000256" key="6">
    <source>
        <dbReference type="ARBA" id="ARBA00022989"/>
    </source>
</evidence>
<dbReference type="EMBL" id="CP086720">
    <property type="protein sequence ID" value="WOO86234.1"/>
    <property type="molecule type" value="Genomic_DNA"/>
</dbReference>
<feature type="chain" id="PRO_5042226166" evidence="12">
    <location>
        <begin position="21"/>
        <end position="749"/>
    </location>
</feature>
<dbReference type="GO" id="GO:0006879">
    <property type="term" value="P:intracellular iron ion homeostasis"/>
    <property type="evidence" value="ECO:0007669"/>
    <property type="project" value="TreeGrafter"/>
</dbReference>
<dbReference type="PANTHER" id="PTHR32361">
    <property type="entry name" value="FERRIC/CUPRIC REDUCTASE TRANSMEMBRANE COMPONENT"/>
    <property type="match status" value="1"/>
</dbReference>